<dbReference type="Proteomes" id="UP000525078">
    <property type="component" value="Unassembled WGS sequence"/>
</dbReference>
<dbReference type="InterPro" id="IPR027417">
    <property type="entry name" value="P-loop_NTPase"/>
</dbReference>
<evidence type="ECO:0000259" key="4">
    <source>
        <dbReference type="Pfam" id="PF23598"/>
    </source>
</evidence>
<evidence type="ECO:0000259" key="3">
    <source>
        <dbReference type="Pfam" id="PF00931"/>
    </source>
</evidence>
<dbReference type="PANTHER" id="PTHR36766:SF52">
    <property type="entry name" value="LATE BLIGHT RESISTANCE PROTEIN HOMOLOG R1B-8"/>
    <property type="match status" value="1"/>
</dbReference>
<accession>A0A7J6FBJ0</accession>
<dbReference type="GO" id="GO:0043531">
    <property type="term" value="F:ADP binding"/>
    <property type="evidence" value="ECO:0007669"/>
    <property type="project" value="InterPro"/>
</dbReference>
<evidence type="ECO:0000256" key="1">
    <source>
        <dbReference type="ARBA" id="ARBA00022737"/>
    </source>
</evidence>
<evidence type="ECO:0000256" key="2">
    <source>
        <dbReference type="ARBA" id="ARBA00022821"/>
    </source>
</evidence>
<dbReference type="Gene3D" id="3.40.50.300">
    <property type="entry name" value="P-loop containing nucleotide triphosphate hydrolases"/>
    <property type="match status" value="1"/>
</dbReference>
<keyword evidence="1" id="KW-0677">Repeat</keyword>
<gene>
    <name evidence="5" type="ORF">F8388_002663</name>
</gene>
<evidence type="ECO:0000313" key="6">
    <source>
        <dbReference type="Proteomes" id="UP000525078"/>
    </source>
</evidence>
<dbReference type="Pfam" id="PF00931">
    <property type="entry name" value="NB-ARC"/>
    <property type="match status" value="1"/>
</dbReference>
<dbReference type="Gene3D" id="3.80.10.10">
    <property type="entry name" value="Ribonuclease Inhibitor"/>
    <property type="match status" value="1"/>
</dbReference>
<dbReference type="PRINTS" id="PR00364">
    <property type="entry name" value="DISEASERSIST"/>
</dbReference>
<feature type="domain" description="Disease resistance R13L4/SHOC-2-like LRR" evidence="4">
    <location>
        <begin position="411"/>
        <end position="595"/>
    </location>
</feature>
<dbReference type="SUPFAM" id="SSF52058">
    <property type="entry name" value="L domain-like"/>
    <property type="match status" value="1"/>
</dbReference>
<organism evidence="5 6">
    <name type="scientific">Cannabis sativa</name>
    <name type="common">Hemp</name>
    <name type="synonym">Marijuana</name>
    <dbReference type="NCBI Taxonomy" id="3483"/>
    <lineage>
        <taxon>Eukaryota</taxon>
        <taxon>Viridiplantae</taxon>
        <taxon>Streptophyta</taxon>
        <taxon>Embryophyta</taxon>
        <taxon>Tracheophyta</taxon>
        <taxon>Spermatophyta</taxon>
        <taxon>Magnoliopsida</taxon>
        <taxon>eudicotyledons</taxon>
        <taxon>Gunneridae</taxon>
        <taxon>Pentapetalae</taxon>
        <taxon>rosids</taxon>
        <taxon>fabids</taxon>
        <taxon>Rosales</taxon>
        <taxon>Cannabaceae</taxon>
        <taxon>Cannabis</taxon>
    </lineage>
</organism>
<dbReference type="EMBL" id="JAATIP010000137">
    <property type="protein sequence ID" value="KAF4368052.1"/>
    <property type="molecule type" value="Genomic_DNA"/>
</dbReference>
<dbReference type="SUPFAM" id="SSF52540">
    <property type="entry name" value="P-loop containing nucleoside triphosphate hydrolases"/>
    <property type="match status" value="1"/>
</dbReference>
<protein>
    <submittedName>
        <fullName evidence="5">Uncharacterized protein</fullName>
    </submittedName>
</protein>
<name>A0A7J6FBJ0_CANSA</name>
<feature type="domain" description="NB-ARC" evidence="3">
    <location>
        <begin position="159"/>
        <end position="334"/>
    </location>
</feature>
<proteinExistence type="predicted"/>
<sequence length="628" mass="71481">MAEMVILSIFTESVVSHAIQRISYLLSHEATSLISVKTDVEYLRNELMRIQNVACEIEDVVEFYIVKVDSSSLFFKAFHFKKLRKQVNSIKAKIESIFESKKNYGIEFVRRDSSANTASTNTSSSSYASAAVDPRWRSLRRSNPDDEEEDDIISLDHSMAILKEKLMMEDKDNDQLSFVSIVGMGGLGKTTLAKKVYNDDDVKNHFDCRAWVFISHQYVSTFYRDVFSEILMQVGFPQSQYPTLDGDDDLGTKLEERRRIKEIVNSLGEDDLKLNDWDTIKRVFPRGEKGSKIVFTTRIKQVASYADPNYFTFEPPFLTLEESWVLLQRKALARNIVSTPGTPLVSSQFEDMGKRMAMKLHCLMRDICVSKAREDKFSEVIQQHDDHEKNVKPNASYSVPLLASITHVPVEIGDLIHLRYLGLRDGGKVTLPSSIGNLRNLGTINLRDNYEVVLPVEILKLSCLKHMFLPFGTCFSDDHTWNTYVLSDLKQIQTLKYIRFGPLLLKNKITQSELTNLRNLGVQFKTNEEVRSFLAFPNFKLSMLQSLHMSLNTISGGFSNLQQLSKCVSLSKLFLDGKILNDLTVEIFPESLTKLILKDSELVKDPHASVGEATKVKTSYALEISVNY</sequence>
<comment type="caution">
    <text evidence="5">The sequence shown here is derived from an EMBL/GenBank/DDBJ whole genome shotgun (WGS) entry which is preliminary data.</text>
</comment>
<dbReference type="PANTHER" id="PTHR36766">
    <property type="entry name" value="PLANT BROAD-SPECTRUM MILDEW RESISTANCE PROTEIN RPW8"/>
    <property type="match status" value="1"/>
</dbReference>
<reference evidence="5 6" key="1">
    <citation type="journal article" date="2020" name="bioRxiv">
        <title>Sequence and annotation of 42 cannabis genomes reveals extensive copy number variation in cannabinoid synthesis and pathogen resistance genes.</title>
        <authorList>
            <person name="Mckernan K.J."/>
            <person name="Helbert Y."/>
            <person name="Kane L.T."/>
            <person name="Ebling H."/>
            <person name="Zhang L."/>
            <person name="Liu B."/>
            <person name="Eaton Z."/>
            <person name="Mclaughlin S."/>
            <person name="Kingan S."/>
            <person name="Baybayan P."/>
            <person name="Concepcion G."/>
            <person name="Jordan M."/>
            <person name="Riva A."/>
            <person name="Barbazuk W."/>
            <person name="Harkins T."/>
        </authorList>
    </citation>
    <scope>NUCLEOTIDE SEQUENCE [LARGE SCALE GENOMIC DNA]</scope>
    <source>
        <strain evidence="6">cv. Jamaican Lion 4</strain>
        <tissue evidence="5">Leaf</tissue>
    </source>
</reference>
<dbReference type="InterPro" id="IPR032675">
    <property type="entry name" value="LRR_dom_sf"/>
</dbReference>
<dbReference type="Pfam" id="PF23598">
    <property type="entry name" value="LRR_14"/>
    <property type="match status" value="1"/>
</dbReference>
<dbReference type="InterPro" id="IPR055414">
    <property type="entry name" value="LRR_R13L4/SHOC2-like"/>
</dbReference>
<evidence type="ECO:0000313" key="5">
    <source>
        <dbReference type="EMBL" id="KAF4368052.1"/>
    </source>
</evidence>
<dbReference type="GO" id="GO:0006952">
    <property type="term" value="P:defense response"/>
    <property type="evidence" value="ECO:0007669"/>
    <property type="project" value="UniProtKB-KW"/>
</dbReference>
<keyword evidence="2" id="KW-0611">Plant defense</keyword>
<dbReference type="InterPro" id="IPR002182">
    <property type="entry name" value="NB-ARC"/>
</dbReference>
<dbReference type="AlphaFoldDB" id="A0A7J6FBJ0"/>